<dbReference type="Gene3D" id="1.20.1270.60">
    <property type="entry name" value="Arfaptin homology (AH) domain/BAR domain"/>
    <property type="match status" value="1"/>
</dbReference>
<reference evidence="2" key="1">
    <citation type="submission" date="2016-10" db="EMBL/GenBank/DDBJ databases">
        <authorList>
            <person name="Benchimol M."/>
            <person name="Almeida L.G."/>
            <person name="Vasconcelos A.T."/>
            <person name="Perreira-Neves A."/>
            <person name="Rosa I.A."/>
            <person name="Tasca T."/>
            <person name="Bogo M.R."/>
            <person name="de Souza W."/>
        </authorList>
    </citation>
    <scope>NUCLEOTIDE SEQUENCE [LARGE SCALE GENOMIC DNA]</scope>
    <source>
        <strain evidence="2">K</strain>
    </source>
</reference>
<comment type="caution">
    <text evidence="2">The sequence shown here is derived from an EMBL/GenBank/DDBJ whole genome shotgun (WGS) entry which is preliminary data.</text>
</comment>
<dbReference type="VEuPathDB" id="TrichDB:TRFO_24920"/>
<dbReference type="GeneID" id="94838726"/>
<gene>
    <name evidence="2" type="ORF">TRFO_24920</name>
</gene>
<dbReference type="Pfam" id="PF16746">
    <property type="entry name" value="BAR_3"/>
    <property type="match status" value="1"/>
</dbReference>
<proteinExistence type="predicted"/>
<dbReference type="InterPro" id="IPR004148">
    <property type="entry name" value="BAR_dom"/>
</dbReference>
<dbReference type="Proteomes" id="UP000179807">
    <property type="component" value="Unassembled WGS sequence"/>
</dbReference>
<dbReference type="AlphaFoldDB" id="A0A1J4K673"/>
<organism evidence="2 3">
    <name type="scientific">Tritrichomonas foetus</name>
    <dbReference type="NCBI Taxonomy" id="1144522"/>
    <lineage>
        <taxon>Eukaryota</taxon>
        <taxon>Metamonada</taxon>
        <taxon>Parabasalia</taxon>
        <taxon>Tritrichomonadida</taxon>
        <taxon>Tritrichomonadidae</taxon>
        <taxon>Tritrichomonas</taxon>
    </lineage>
</organism>
<accession>A0A1J4K673</accession>
<name>A0A1J4K673_9EUKA</name>
<feature type="domain" description="BAR" evidence="1">
    <location>
        <begin position="26"/>
        <end position="181"/>
    </location>
</feature>
<keyword evidence="3" id="KW-1185">Reference proteome</keyword>
<evidence type="ECO:0000313" key="2">
    <source>
        <dbReference type="EMBL" id="OHT06953.1"/>
    </source>
</evidence>
<evidence type="ECO:0000313" key="3">
    <source>
        <dbReference type="Proteomes" id="UP000179807"/>
    </source>
</evidence>
<dbReference type="EMBL" id="MLAK01000710">
    <property type="protein sequence ID" value="OHT06953.1"/>
    <property type="molecule type" value="Genomic_DNA"/>
</dbReference>
<protein>
    <recommendedName>
        <fullName evidence="1">BAR domain-containing protein</fullName>
    </recommendedName>
</protein>
<dbReference type="GO" id="GO:0005737">
    <property type="term" value="C:cytoplasm"/>
    <property type="evidence" value="ECO:0007669"/>
    <property type="project" value="InterPro"/>
</dbReference>
<dbReference type="RefSeq" id="XP_068360089.1">
    <property type="nucleotide sequence ID" value="XM_068504022.1"/>
</dbReference>
<evidence type="ECO:0000259" key="1">
    <source>
        <dbReference type="Pfam" id="PF16746"/>
    </source>
</evidence>
<sequence>MNTQLEEYNLSPINEAILQERLLHVSELHHNIEATKQVFQQYIQLGNQMCKNIQDLAHTFESCTGGDSSLKPIVTLLNVFQNAMTSHYRQVEDKVISPLTKFVNTEIKKAESDGNEATKQYDDFSKILDGYVSVPSKKRTEKSFEGKENQLLFQNWMAINKNFTFVRSLDLVERKKTIEITAAVCFI</sequence>
<dbReference type="InterPro" id="IPR027267">
    <property type="entry name" value="AH/BAR_dom_sf"/>
</dbReference>
<dbReference type="SUPFAM" id="SSF103657">
    <property type="entry name" value="BAR/IMD domain-like"/>
    <property type="match status" value="1"/>
</dbReference>